<dbReference type="PANTHER" id="PTHR30055:SF234">
    <property type="entry name" value="HTH-TYPE TRANSCRIPTIONAL REGULATOR BETI"/>
    <property type="match status" value="1"/>
</dbReference>
<dbReference type="PRINTS" id="PR00455">
    <property type="entry name" value="HTHTETR"/>
</dbReference>
<dbReference type="InterPro" id="IPR036271">
    <property type="entry name" value="Tet_transcr_reg_TetR-rel_C_sf"/>
</dbReference>
<accession>A0ABR7XC80</accession>
<dbReference type="SUPFAM" id="SSF48498">
    <property type="entry name" value="Tetracyclin repressor-like, C-terminal domain"/>
    <property type="match status" value="1"/>
</dbReference>
<evidence type="ECO:0000256" key="3">
    <source>
        <dbReference type="ARBA" id="ARBA00023163"/>
    </source>
</evidence>
<evidence type="ECO:0000259" key="5">
    <source>
        <dbReference type="PROSITE" id="PS50977"/>
    </source>
</evidence>
<reference evidence="6 7" key="1">
    <citation type="submission" date="2020-09" db="EMBL/GenBank/DDBJ databases">
        <title>Genome sequencing and assembly of Pontibacter sp.</title>
        <authorList>
            <person name="Chhetri G."/>
        </authorList>
    </citation>
    <scope>NUCLEOTIDE SEQUENCE [LARGE SCALE GENOMIC DNA]</scope>
    <source>
        <strain evidence="6 7">JH31</strain>
    </source>
</reference>
<keyword evidence="1" id="KW-0805">Transcription regulation</keyword>
<dbReference type="Gene3D" id="1.10.357.10">
    <property type="entry name" value="Tetracycline Repressor, domain 2"/>
    <property type="match status" value="1"/>
</dbReference>
<dbReference type="RefSeq" id="WP_191182065.1">
    <property type="nucleotide sequence ID" value="NZ_JACXAJ010000001.1"/>
</dbReference>
<organism evidence="6 7">
    <name type="scientific">Pontibacter aquaedesilientis</name>
    <dbReference type="NCBI Taxonomy" id="2766980"/>
    <lineage>
        <taxon>Bacteria</taxon>
        <taxon>Pseudomonadati</taxon>
        <taxon>Bacteroidota</taxon>
        <taxon>Cytophagia</taxon>
        <taxon>Cytophagales</taxon>
        <taxon>Hymenobacteraceae</taxon>
        <taxon>Pontibacter</taxon>
    </lineage>
</organism>
<gene>
    <name evidence="6" type="ORF">H9Q13_01940</name>
</gene>
<dbReference type="Pfam" id="PF00440">
    <property type="entry name" value="TetR_N"/>
    <property type="match status" value="1"/>
</dbReference>
<evidence type="ECO:0000256" key="1">
    <source>
        <dbReference type="ARBA" id="ARBA00023015"/>
    </source>
</evidence>
<evidence type="ECO:0000313" key="7">
    <source>
        <dbReference type="Proteomes" id="UP000625551"/>
    </source>
</evidence>
<feature type="domain" description="HTH tetR-type" evidence="5">
    <location>
        <begin position="9"/>
        <end position="69"/>
    </location>
</feature>
<evidence type="ECO:0000256" key="2">
    <source>
        <dbReference type="ARBA" id="ARBA00023125"/>
    </source>
</evidence>
<dbReference type="InterPro" id="IPR050109">
    <property type="entry name" value="HTH-type_TetR-like_transc_reg"/>
</dbReference>
<dbReference type="EMBL" id="JACXAJ010000001">
    <property type="protein sequence ID" value="MBD1395912.1"/>
    <property type="molecule type" value="Genomic_DNA"/>
</dbReference>
<protein>
    <submittedName>
        <fullName evidence="6">TetR/AcrR family transcriptional regulator</fullName>
    </submittedName>
</protein>
<dbReference type="InterPro" id="IPR001647">
    <property type="entry name" value="HTH_TetR"/>
</dbReference>
<keyword evidence="3" id="KW-0804">Transcription</keyword>
<dbReference type="PANTHER" id="PTHR30055">
    <property type="entry name" value="HTH-TYPE TRANSCRIPTIONAL REGULATOR RUTR"/>
    <property type="match status" value="1"/>
</dbReference>
<dbReference type="PROSITE" id="PS50977">
    <property type="entry name" value="HTH_TETR_2"/>
    <property type="match status" value="1"/>
</dbReference>
<evidence type="ECO:0000256" key="4">
    <source>
        <dbReference type="PROSITE-ProRule" id="PRU00335"/>
    </source>
</evidence>
<dbReference type="Proteomes" id="UP000625551">
    <property type="component" value="Unassembled WGS sequence"/>
</dbReference>
<sequence length="206" mass="23673">MAIEAQAPKDPREAILQLARQLFFEKGYSKVLMADLARQLGMSKKTLYLYFDGKEDLLKAVIKEYLAEGRQEIERILSDSQLQFQEKASRYFSYVGSRLLAVNRQLMDDIRKHAPGSWQLLHDYRIEAAFMRFNALLQEGMEKGYVRQDINRSLAVILYASALETIFNPDYTRQLPGQLTEAIPDNASEVFDGLVRIIFEGVLAKK</sequence>
<keyword evidence="7" id="KW-1185">Reference proteome</keyword>
<dbReference type="InterPro" id="IPR009057">
    <property type="entry name" value="Homeodomain-like_sf"/>
</dbReference>
<evidence type="ECO:0000313" key="6">
    <source>
        <dbReference type="EMBL" id="MBD1395912.1"/>
    </source>
</evidence>
<comment type="caution">
    <text evidence="6">The sequence shown here is derived from an EMBL/GenBank/DDBJ whole genome shotgun (WGS) entry which is preliminary data.</text>
</comment>
<proteinExistence type="predicted"/>
<name>A0ABR7XC80_9BACT</name>
<feature type="DNA-binding region" description="H-T-H motif" evidence="4">
    <location>
        <begin position="32"/>
        <end position="51"/>
    </location>
</feature>
<dbReference type="Gene3D" id="1.10.10.60">
    <property type="entry name" value="Homeodomain-like"/>
    <property type="match status" value="1"/>
</dbReference>
<dbReference type="SUPFAM" id="SSF46689">
    <property type="entry name" value="Homeodomain-like"/>
    <property type="match status" value="1"/>
</dbReference>
<keyword evidence="2 4" id="KW-0238">DNA-binding</keyword>